<feature type="region of interest" description="Disordered" evidence="1">
    <location>
        <begin position="629"/>
        <end position="661"/>
    </location>
</feature>
<feature type="compositionally biased region" description="Basic and acidic residues" evidence="1">
    <location>
        <begin position="29"/>
        <end position="55"/>
    </location>
</feature>
<proteinExistence type="predicted"/>
<dbReference type="EMBL" id="CAUYUJ010009236">
    <property type="protein sequence ID" value="CAK0826210.1"/>
    <property type="molecule type" value="Genomic_DNA"/>
</dbReference>
<accession>A0ABN9S3F2</accession>
<feature type="compositionally biased region" description="Basic and acidic residues" evidence="1">
    <location>
        <begin position="642"/>
        <end position="661"/>
    </location>
</feature>
<sequence length="661" mass="72924">MSAVNAPESKVQKATQGAQPTAAATPAKRPADDITLLEKEDADAKSSTKDKKPARTFEAAVKKALQDNFVKKGWDLKDLDLIERDGETIRQRAKATQHETGEPIGKYFYEDLRNEFKEDTEEKKMMTVDDPSQPQDALIYEALDRLYSARMDTSGFEAIFEQRHVPPNQKNAKAMFSAFLDVPVSTEKGSDFLIAATAYINDTRLHITYAKLWNVVKEHMDKALEKNFALMKNSGLSQGLWLETHAPYLPIVADALAIEKCIHNKTSWSDVQDELERACQSHCGNRIFSKKLAGLCGVAIRREIRAAIEELEKEKIIQQAIDKTIKRIKDYATARGKDINETASTTENVVYKYRYLEATTKVYSLYDEAMSIIMGIATTRGVRLGLIKPLRCEAEIAPVGDEVENKGVDAGLLKAAGTARKAALEFCKGGFGADIKAMLVKKHKQLSKLYKYWHVDRDFWMSVVGEAGKKRVEDTVVAACPSVQRDIKAKEVVAALENFEKTKLYEFAGTGSHTFVTEVLKVARALAGGRAPVWPNSNAEGMARVKEAMGALCRFAAASGAADAERVLVGKEAMNKLIEAATAKKESGTALDYDDLGPLRKYTWLLDSAQKTIADKWLSEVVGVAAPAAPAAKQKGSSAKKAALEKEKQGSKKRKLDALFK</sequence>
<protein>
    <submittedName>
        <fullName evidence="2">Uncharacterized protein</fullName>
    </submittedName>
</protein>
<keyword evidence="3" id="KW-1185">Reference proteome</keyword>
<evidence type="ECO:0000313" key="2">
    <source>
        <dbReference type="EMBL" id="CAK0826210.1"/>
    </source>
</evidence>
<gene>
    <name evidence="2" type="ORF">PCOR1329_LOCUS26143</name>
</gene>
<organism evidence="2 3">
    <name type="scientific">Prorocentrum cordatum</name>
    <dbReference type="NCBI Taxonomy" id="2364126"/>
    <lineage>
        <taxon>Eukaryota</taxon>
        <taxon>Sar</taxon>
        <taxon>Alveolata</taxon>
        <taxon>Dinophyceae</taxon>
        <taxon>Prorocentrales</taxon>
        <taxon>Prorocentraceae</taxon>
        <taxon>Prorocentrum</taxon>
    </lineage>
</organism>
<name>A0ABN9S3F2_9DINO</name>
<feature type="region of interest" description="Disordered" evidence="1">
    <location>
        <begin position="1"/>
        <end position="55"/>
    </location>
</feature>
<reference evidence="2" key="1">
    <citation type="submission" date="2023-10" db="EMBL/GenBank/DDBJ databases">
        <authorList>
            <person name="Chen Y."/>
            <person name="Shah S."/>
            <person name="Dougan E. K."/>
            <person name="Thang M."/>
            <person name="Chan C."/>
        </authorList>
    </citation>
    <scope>NUCLEOTIDE SEQUENCE [LARGE SCALE GENOMIC DNA]</scope>
</reference>
<evidence type="ECO:0000313" key="3">
    <source>
        <dbReference type="Proteomes" id="UP001189429"/>
    </source>
</evidence>
<dbReference type="Proteomes" id="UP001189429">
    <property type="component" value="Unassembled WGS sequence"/>
</dbReference>
<feature type="compositionally biased region" description="Low complexity" evidence="1">
    <location>
        <begin position="12"/>
        <end position="28"/>
    </location>
</feature>
<feature type="compositionally biased region" description="Low complexity" evidence="1">
    <location>
        <begin position="629"/>
        <end position="641"/>
    </location>
</feature>
<comment type="caution">
    <text evidence="2">The sequence shown here is derived from an EMBL/GenBank/DDBJ whole genome shotgun (WGS) entry which is preliminary data.</text>
</comment>
<evidence type="ECO:0000256" key="1">
    <source>
        <dbReference type="SAM" id="MobiDB-lite"/>
    </source>
</evidence>